<comment type="caution">
    <text evidence="7">The sequence shown here is derived from an EMBL/GenBank/DDBJ whole genome shotgun (WGS) entry which is preliminary data.</text>
</comment>
<keyword evidence="8" id="KW-1185">Reference proteome</keyword>
<organism evidence="7 8">
    <name type="scientific">Calidithermus roseus</name>
    <dbReference type="NCBI Taxonomy" id="1644118"/>
    <lineage>
        <taxon>Bacteria</taxon>
        <taxon>Thermotogati</taxon>
        <taxon>Deinococcota</taxon>
        <taxon>Deinococci</taxon>
        <taxon>Thermales</taxon>
        <taxon>Thermaceae</taxon>
        <taxon>Calidithermus</taxon>
    </lineage>
</organism>
<feature type="domain" description="ABC transmembrane type-2" evidence="6">
    <location>
        <begin position="34"/>
        <end position="292"/>
    </location>
</feature>
<accession>A0A399EVD5</accession>
<dbReference type="PANTHER" id="PTHR43229:SF2">
    <property type="entry name" value="NODULATION PROTEIN J"/>
    <property type="match status" value="1"/>
</dbReference>
<dbReference type="InterPro" id="IPR047817">
    <property type="entry name" value="ABC2_TM_bact-type"/>
</dbReference>
<evidence type="ECO:0000259" key="6">
    <source>
        <dbReference type="PROSITE" id="PS51012"/>
    </source>
</evidence>
<evidence type="ECO:0000313" key="8">
    <source>
        <dbReference type="Proteomes" id="UP000265341"/>
    </source>
</evidence>
<dbReference type="AlphaFoldDB" id="A0A399EVD5"/>
<dbReference type="Pfam" id="PF01061">
    <property type="entry name" value="ABC2_membrane"/>
    <property type="match status" value="1"/>
</dbReference>
<keyword evidence="4 5" id="KW-0472">Membrane</keyword>
<dbReference type="InterPro" id="IPR051784">
    <property type="entry name" value="Nod_factor_ABC_transporter"/>
</dbReference>
<dbReference type="GO" id="GO:0140359">
    <property type="term" value="F:ABC-type transporter activity"/>
    <property type="evidence" value="ECO:0007669"/>
    <property type="project" value="InterPro"/>
</dbReference>
<dbReference type="InterPro" id="IPR000412">
    <property type="entry name" value="ABC_2_transport"/>
</dbReference>
<dbReference type="PRINTS" id="PR00164">
    <property type="entry name" value="ABC2TRNSPORT"/>
</dbReference>
<comment type="subcellular location">
    <subcellularLocation>
        <location evidence="5">Cell membrane</location>
        <topology evidence="5">Multi-pass membrane protein</topology>
    </subcellularLocation>
    <subcellularLocation>
        <location evidence="1">Membrane</location>
        <topology evidence="1">Multi-pass membrane protein</topology>
    </subcellularLocation>
</comment>
<feature type="transmembrane region" description="Helical" evidence="5">
    <location>
        <begin position="36"/>
        <end position="57"/>
    </location>
</feature>
<protein>
    <recommendedName>
        <fullName evidence="5">Transport permease protein</fullName>
    </recommendedName>
</protein>
<dbReference type="GO" id="GO:0043190">
    <property type="term" value="C:ATP-binding cassette (ABC) transporter complex"/>
    <property type="evidence" value="ECO:0007669"/>
    <property type="project" value="InterPro"/>
</dbReference>
<dbReference type="RefSeq" id="WP_119276586.1">
    <property type="nucleotide sequence ID" value="NZ_QWLA01000018.1"/>
</dbReference>
<keyword evidence="3 5" id="KW-1133">Transmembrane helix</keyword>
<evidence type="ECO:0000256" key="5">
    <source>
        <dbReference type="RuleBase" id="RU361157"/>
    </source>
</evidence>
<feature type="transmembrane region" description="Helical" evidence="5">
    <location>
        <begin position="189"/>
        <end position="209"/>
    </location>
</feature>
<comment type="similarity">
    <text evidence="5">Belongs to the ABC-2 integral membrane protein family.</text>
</comment>
<evidence type="ECO:0000256" key="4">
    <source>
        <dbReference type="ARBA" id="ARBA00023136"/>
    </source>
</evidence>
<gene>
    <name evidence="7" type="primary">ybhR_1</name>
    <name evidence="7" type="ORF">Mrose_01259</name>
</gene>
<name>A0A399EVD5_9DEIN</name>
<dbReference type="OrthoDB" id="9788252at2"/>
<reference evidence="7 8" key="1">
    <citation type="submission" date="2018-08" db="EMBL/GenBank/DDBJ databases">
        <title>Meiothermus roseus NBRC 110900 genome sequencing project.</title>
        <authorList>
            <person name="Da Costa M.S."/>
            <person name="Albuquerque L."/>
            <person name="Raposo P."/>
            <person name="Froufe H.J.C."/>
            <person name="Barroso C.S."/>
            <person name="Egas C."/>
        </authorList>
    </citation>
    <scope>NUCLEOTIDE SEQUENCE [LARGE SCALE GENOMIC DNA]</scope>
    <source>
        <strain evidence="7 8">NBRC 110900</strain>
    </source>
</reference>
<evidence type="ECO:0000256" key="1">
    <source>
        <dbReference type="ARBA" id="ARBA00004141"/>
    </source>
</evidence>
<dbReference type="PROSITE" id="PS51012">
    <property type="entry name" value="ABC_TM2"/>
    <property type="match status" value="1"/>
</dbReference>
<keyword evidence="5" id="KW-0813">Transport</keyword>
<evidence type="ECO:0000256" key="3">
    <source>
        <dbReference type="ARBA" id="ARBA00022989"/>
    </source>
</evidence>
<evidence type="ECO:0000313" key="7">
    <source>
        <dbReference type="EMBL" id="RIH87550.1"/>
    </source>
</evidence>
<dbReference type="EMBL" id="QWLA01000018">
    <property type="protein sequence ID" value="RIH87550.1"/>
    <property type="molecule type" value="Genomic_DNA"/>
</dbReference>
<feature type="transmembrane region" description="Helical" evidence="5">
    <location>
        <begin position="147"/>
        <end position="169"/>
    </location>
</feature>
<proteinExistence type="inferred from homology"/>
<dbReference type="PIRSF" id="PIRSF006648">
    <property type="entry name" value="DrrB"/>
    <property type="match status" value="1"/>
</dbReference>
<evidence type="ECO:0000256" key="2">
    <source>
        <dbReference type="ARBA" id="ARBA00022692"/>
    </source>
</evidence>
<feature type="transmembrane region" description="Helical" evidence="5">
    <location>
        <begin position="221"/>
        <end position="245"/>
    </location>
</feature>
<dbReference type="PANTHER" id="PTHR43229">
    <property type="entry name" value="NODULATION PROTEIN J"/>
    <property type="match status" value="1"/>
</dbReference>
<keyword evidence="2 5" id="KW-0812">Transmembrane</keyword>
<sequence length="295" mass="31894">MSTLASPTRTFSLEPAVVWAMWRRELLRYARDRSQIFGGFSRTVLWLIILGFGLGASFRDIEGYTYAQYIFPGVITLNILFAALQSAVALVWDREVGLLREVLVSPAPMLSVALGKLLGGASVAVIQGSIPLLFAPLIGVSLSLSSLLLAWGVMALLGLSVTGFGVVLASRMATFEGFGSISNGVIQPLYFLSGSIFPLKGIIGGVGFLDLPDALRRQLELLGIHTIGGGWVVQLPVWLQVLVYANPVTYFLDLLRAVSLRYQQLPMAADLAVVAIAPLLTTLLATLAMSRMRRR</sequence>
<keyword evidence="5" id="KW-1003">Cell membrane</keyword>
<dbReference type="InterPro" id="IPR013525">
    <property type="entry name" value="ABC2_TM"/>
</dbReference>
<dbReference type="Proteomes" id="UP000265341">
    <property type="component" value="Unassembled WGS sequence"/>
</dbReference>
<feature type="transmembrane region" description="Helical" evidence="5">
    <location>
        <begin position="112"/>
        <end position="135"/>
    </location>
</feature>
<feature type="transmembrane region" description="Helical" evidence="5">
    <location>
        <begin position="69"/>
        <end position="92"/>
    </location>
</feature>
<feature type="transmembrane region" description="Helical" evidence="5">
    <location>
        <begin position="265"/>
        <end position="289"/>
    </location>
</feature>